<dbReference type="EMBL" id="FLUP01000001">
    <property type="protein sequence ID" value="SBW06177.1"/>
    <property type="molecule type" value="Genomic_DNA"/>
</dbReference>
<organism evidence="1">
    <name type="scientific">uncultured Desulfovibrio sp</name>
    <dbReference type="NCBI Taxonomy" id="167968"/>
    <lineage>
        <taxon>Bacteria</taxon>
        <taxon>Pseudomonadati</taxon>
        <taxon>Thermodesulfobacteriota</taxon>
        <taxon>Desulfovibrionia</taxon>
        <taxon>Desulfovibrionales</taxon>
        <taxon>Desulfovibrionaceae</taxon>
        <taxon>Desulfovibrio</taxon>
        <taxon>environmental samples</taxon>
    </lineage>
</organism>
<gene>
    <name evidence="1" type="ORF">KM92DES2_12155</name>
</gene>
<dbReference type="AlphaFoldDB" id="A0A212K3F7"/>
<protein>
    <submittedName>
        <fullName evidence="1">Uncharacterized protein</fullName>
    </submittedName>
</protein>
<accession>A0A212K3F7</accession>
<sequence length="80" mass="8553">MFSAAFSTNPPHLCPGFHSLSLTAPNSRAPQKKSTPPPQTFGVFLTLLCNPRACAKGRQIYGARGEEEKGTTALYAAICK</sequence>
<reference evidence="1" key="1">
    <citation type="submission" date="2016-04" db="EMBL/GenBank/DDBJ databases">
        <authorList>
            <person name="Evans L.H."/>
            <person name="Alamgir A."/>
            <person name="Owens N."/>
            <person name="Weber N.D."/>
            <person name="Virtaneva K."/>
            <person name="Barbian K."/>
            <person name="Babar A."/>
            <person name="Rosenke K."/>
        </authorList>
    </citation>
    <scope>NUCLEOTIDE SEQUENCE</scope>
    <source>
        <strain evidence="1">92-2</strain>
    </source>
</reference>
<evidence type="ECO:0000313" key="1">
    <source>
        <dbReference type="EMBL" id="SBW06177.1"/>
    </source>
</evidence>
<proteinExistence type="predicted"/>
<name>A0A212K3F7_9BACT</name>